<dbReference type="GO" id="GO:0016020">
    <property type="term" value="C:membrane"/>
    <property type="evidence" value="ECO:0007669"/>
    <property type="project" value="InterPro"/>
</dbReference>
<keyword evidence="3" id="KW-0732">Signal</keyword>
<gene>
    <name evidence="7" type="primary">artP</name>
    <name evidence="7" type="ORF">NCTC12221_01062</name>
</gene>
<dbReference type="Gene3D" id="3.40.190.10">
    <property type="entry name" value="Periplasmic binding protein-like II"/>
    <property type="match status" value="2"/>
</dbReference>
<dbReference type="PANTHER" id="PTHR35936:SF17">
    <property type="entry name" value="ARGININE-BINDING EXTRACELLULAR PROTEIN ARTP"/>
    <property type="match status" value="1"/>
</dbReference>
<sequence length="274" mass="30078">MKTLIKLLESCRLLTLWAKSLALLTATLGIFTLNACNDNELIVATSANFAPFEYIDGKEFKGIDMDIAEVIAKKLNKKLVIKDMEFDSVVTSLASGNAHIALSGLTINDTRSKVIDFSQTYFSASQMVIARANDTRFANIATKEELLKTLQSIPNLKIGVQVGTTGEFYAKGDSDWGFEGFHNAQVKSFSNGALAAIAMKNEQIDIVIIDEMPAREIIKANNGTQLIDIALTNEKYAIGIAPNDKELKDSINAILNEIRQDGTLESIINKYYAQ</sequence>
<evidence type="ECO:0000256" key="2">
    <source>
        <dbReference type="ARBA" id="ARBA00010333"/>
    </source>
</evidence>
<dbReference type="SMART" id="SM00062">
    <property type="entry name" value="PBPb"/>
    <property type="match status" value="1"/>
</dbReference>
<feature type="domain" description="Ionotropic glutamate receptor C-terminal" evidence="6">
    <location>
        <begin position="40"/>
        <end position="274"/>
    </location>
</feature>
<evidence type="ECO:0000313" key="8">
    <source>
        <dbReference type="Proteomes" id="UP000255335"/>
    </source>
</evidence>
<dbReference type="PANTHER" id="PTHR35936">
    <property type="entry name" value="MEMBRANE-BOUND LYTIC MUREIN TRANSGLYCOSYLASE F"/>
    <property type="match status" value="1"/>
</dbReference>
<dbReference type="InterPro" id="IPR001320">
    <property type="entry name" value="Iontro_rcpt_C"/>
</dbReference>
<name>A0A377JPC9_9HELI</name>
<comment type="subcellular location">
    <subcellularLocation>
        <location evidence="1">Cell envelope</location>
    </subcellularLocation>
</comment>
<dbReference type="RefSeq" id="WP_115026283.1">
    <property type="nucleotide sequence ID" value="NZ_UGHZ01000001.1"/>
</dbReference>
<dbReference type="InterPro" id="IPR001638">
    <property type="entry name" value="Solute-binding_3/MltF_N"/>
</dbReference>
<evidence type="ECO:0000256" key="1">
    <source>
        <dbReference type="ARBA" id="ARBA00004196"/>
    </source>
</evidence>
<dbReference type="InterPro" id="IPR018313">
    <property type="entry name" value="SBP_3_CS"/>
</dbReference>
<dbReference type="CDD" id="cd13530">
    <property type="entry name" value="PBP2_peptides_like"/>
    <property type="match status" value="1"/>
</dbReference>
<dbReference type="Pfam" id="PF00497">
    <property type="entry name" value="SBP_bac_3"/>
    <property type="match status" value="1"/>
</dbReference>
<dbReference type="GO" id="GO:0030313">
    <property type="term" value="C:cell envelope"/>
    <property type="evidence" value="ECO:0007669"/>
    <property type="project" value="UniProtKB-SubCell"/>
</dbReference>
<proteinExistence type="inferred from homology"/>
<evidence type="ECO:0000256" key="4">
    <source>
        <dbReference type="RuleBase" id="RU003744"/>
    </source>
</evidence>
<evidence type="ECO:0000313" key="7">
    <source>
        <dbReference type="EMBL" id="STP09616.1"/>
    </source>
</evidence>
<dbReference type="SUPFAM" id="SSF53850">
    <property type="entry name" value="Periplasmic binding protein-like II"/>
    <property type="match status" value="1"/>
</dbReference>
<feature type="domain" description="Solute-binding protein family 3/N-terminal" evidence="5">
    <location>
        <begin position="40"/>
        <end position="273"/>
    </location>
</feature>
<protein>
    <submittedName>
        <fullName evidence="7">Arginine-binding periplasmic protein</fullName>
    </submittedName>
</protein>
<dbReference type="AlphaFoldDB" id="A0A377JPC9"/>
<accession>A0A377JPC9</accession>
<evidence type="ECO:0000256" key="3">
    <source>
        <dbReference type="ARBA" id="ARBA00022729"/>
    </source>
</evidence>
<comment type="similarity">
    <text evidence="2 4">Belongs to the bacterial solute-binding protein 3 family.</text>
</comment>
<dbReference type="Proteomes" id="UP000255335">
    <property type="component" value="Unassembled WGS sequence"/>
</dbReference>
<dbReference type="GO" id="GO:0015276">
    <property type="term" value="F:ligand-gated monoatomic ion channel activity"/>
    <property type="evidence" value="ECO:0007669"/>
    <property type="project" value="InterPro"/>
</dbReference>
<dbReference type="SMART" id="SM00079">
    <property type="entry name" value="PBPe"/>
    <property type="match status" value="1"/>
</dbReference>
<evidence type="ECO:0000259" key="5">
    <source>
        <dbReference type="SMART" id="SM00062"/>
    </source>
</evidence>
<organism evidence="7 8">
    <name type="scientific">Helicobacter cinaedi</name>
    <dbReference type="NCBI Taxonomy" id="213"/>
    <lineage>
        <taxon>Bacteria</taxon>
        <taxon>Pseudomonadati</taxon>
        <taxon>Campylobacterota</taxon>
        <taxon>Epsilonproteobacteria</taxon>
        <taxon>Campylobacterales</taxon>
        <taxon>Helicobacteraceae</taxon>
        <taxon>Helicobacter</taxon>
    </lineage>
</organism>
<reference evidence="7 8" key="1">
    <citation type="submission" date="2018-06" db="EMBL/GenBank/DDBJ databases">
        <authorList>
            <consortium name="Pathogen Informatics"/>
            <person name="Doyle S."/>
        </authorList>
    </citation>
    <scope>NUCLEOTIDE SEQUENCE [LARGE SCALE GENOMIC DNA]</scope>
    <source>
        <strain evidence="7 8">NCTC12221</strain>
    </source>
</reference>
<dbReference type="EMBL" id="UGHZ01000001">
    <property type="protein sequence ID" value="STP09616.1"/>
    <property type="molecule type" value="Genomic_DNA"/>
</dbReference>
<evidence type="ECO:0000259" key="6">
    <source>
        <dbReference type="SMART" id="SM00079"/>
    </source>
</evidence>
<dbReference type="PROSITE" id="PS01039">
    <property type="entry name" value="SBP_BACTERIAL_3"/>
    <property type="match status" value="1"/>
</dbReference>